<reference evidence="2" key="4">
    <citation type="submission" date="2021-11" db="EMBL/GenBank/DDBJ databases">
        <authorList>
            <person name="Munson-Mcgee J."/>
            <person name="Field E."/>
            <person name="Bateson M."/>
            <person name="Rooney C."/>
            <person name="Stepanauskas R."/>
            <person name="Young M."/>
        </authorList>
    </citation>
    <scope>NUCLEOTIDE SEQUENCE</scope>
    <source>
        <strain evidence="2">SCGC AB-777_F03</strain>
    </source>
</reference>
<evidence type="ECO:0000313" key="5">
    <source>
        <dbReference type="EMBL" id="PVU70454.1"/>
    </source>
</evidence>
<dbReference type="Pfam" id="PF05239">
    <property type="entry name" value="PRC"/>
    <property type="match status" value="1"/>
</dbReference>
<dbReference type="RefSeq" id="WP_228615062.1">
    <property type="nucleotide sequence ID" value="NZ_QEFP02000003.1"/>
</dbReference>
<dbReference type="AlphaFoldDB" id="A0A2T9WRH4"/>
<reference evidence="5" key="3">
    <citation type="submission" date="2017-05" db="EMBL/GenBank/DDBJ databases">
        <authorList>
            <person name="Song R."/>
            <person name="Chenine A.L."/>
            <person name="Ruprecht R.M."/>
        </authorList>
    </citation>
    <scope>NUCLEOTIDE SEQUENCE</scope>
    <source>
        <strain evidence="3">SCGC AB-777_F03</strain>
        <strain evidence="5">SCGC AB-777_O03</strain>
    </source>
</reference>
<evidence type="ECO:0000313" key="3">
    <source>
        <dbReference type="EMBL" id="PVU68840.1"/>
    </source>
</evidence>
<protein>
    <submittedName>
        <fullName evidence="2">PRC-barrel domain-containing protein</fullName>
    </submittedName>
</protein>
<reference evidence="5 6" key="1">
    <citation type="journal article" date="2015" name="Appl. Environ. Microbiol.">
        <title>Nanoarchaeota, Their Sulfolobales Host, and Nanoarchaeota Virus Distribution across Yellowstone National Park Hot Springs.</title>
        <authorList>
            <person name="Munson-McGee J.H."/>
            <person name="Field E.K."/>
            <person name="Bateson M."/>
            <person name="Rooney C."/>
            <person name="Stepanauskas R."/>
            <person name="Young M.J."/>
        </authorList>
    </citation>
    <scope>NUCLEOTIDE SEQUENCE [LARGE SCALE GENOMIC DNA]</scope>
    <source>
        <strain evidence="2">SCGC AB-777_F03</strain>
        <strain evidence="5">SCGC AB-777_O03</strain>
    </source>
</reference>
<dbReference type="InterPro" id="IPR027275">
    <property type="entry name" value="PRC-brl_dom"/>
</dbReference>
<evidence type="ECO:0000313" key="4">
    <source>
        <dbReference type="EMBL" id="PVU70259.1"/>
    </source>
</evidence>
<dbReference type="Proteomes" id="UP000245908">
    <property type="component" value="Unassembled WGS sequence"/>
</dbReference>
<gene>
    <name evidence="2" type="ORF">DDW03_000265</name>
    <name evidence="3" type="ORF">DDW03_00665</name>
    <name evidence="5" type="ORF">DDW05_02880</name>
    <name evidence="4" type="ORF">DDW05_02945</name>
</gene>
<evidence type="ECO:0000313" key="2">
    <source>
        <dbReference type="EMBL" id="MCC5446844.1"/>
    </source>
</evidence>
<dbReference type="EMBL" id="QEFP01000002">
    <property type="protein sequence ID" value="PVU68840.1"/>
    <property type="molecule type" value="Genomic_DNA"/>
</dbReference>
<name>A0A2T9WRH4_NANST</name>
<organism evidence="5 6">
    <name type="scientific">Nanobsidianus stetteri</name>
    <dbReference type="NCBI Taxonomy" id="1294122"/>
    <lineage>
        <taxon>Archaea</taxon>
        <taxon>Nanobdellota</taxon>
        <taxon>Candidatus Nanoarchaeia</taxon>
        <taxon>Nanoarchaeales</taxon>
        <taxon>Nanopusillaceae</taxon>
        <taxon>Candidatus Nanobsidianus</taxon>
    </lineage>
</organism>
<evidence type="ECO:0000313" key="6">
    <source>
        <dbReference type="Proteomes" id="UP000245908"/>
    </source>
</evidence>
<dbReference type="InterPro" id="IPR011033">
    <property type="entry name" value="PRC_barrel-like_sf"/>
</dbReference>
<dbReference type="EMBL" id="QEFH01000029">
    <property type="protein sequence ID" value="PVU70259.1"/>
    <property type="molecule type" value="Genomic_DNA"/>
</dbReference>
<dbReference type="PANTHER" id="PTHR38137:SF2">
    <property type="entry name" value="PRC-BARREL DOMAIN-CONTAINING PROTEIN"/>
    <property type="match status" value="1"/>
</dbReference>
<dbReference type="EMBL" id="QEFP02000003">
    <property type="protein sequence ID" value="MCC5446844.1"/>
    <property type="molecule type" value="Genomic_DNA"/>
</dbReference>
<accession>A0A2T9WRH4</accession>
<sequence length="83" mass="9268">MERYEASSLLNKPVVTDKGRKLGEIADLQFEEKTGEVLNIILKNPTENAERLGLEKTKDGFLVPFMAVKAIGDYVVISEEDLV</sequence>
<feature type="domain" description="PRC-barrel" evidence="1">
    <location>
        <begin position="1"/>
        <end position="78"/>
    </location>
</feature>
<proteinExistence type="predicted"/>
<dbReference type="Gene3D" id="2.30.30.240">
    <property type="entry name" value="PRC-barrel domain"/>
    <property type="match status" value="1"/>
</dbReference>
<dbReference type="PANTHER" id="PTHR38137">
    <property type="entry name" value="PRC-BARREL DOMAIN PROTEIN"/>
    <property type="match status" value="1"/>
</dbReference>
<reference evidence="2" key="2">
    <citation type="submission" date="2017-05" db="EMBL/GenBank/DDBJ databases">
        <authorList>
            <person name="Munson-Mcgee J.H."/>
        </authorList>
    </citation>
    <scope>NUCLEOTIDE SEQUENCE</scope>
    <source>
        <strain evidence="2">SCGC AB-777_F03</strain>
    </source>
</reference>
<dbReference type="SUPFAM" id="SSF50346">
    <property type="entry name" value="PRC-barrel domain"/>
    <property type="match status" value="1"/>
</dbReference>
<dbReference type="Proteomes" id="UP000245509">
    <property type="component" value="Unassembled WGS sequence"/>
</dbReference>
<evidence type="ECO:0000259" key="1">
    <source>
        <dbReference type="Pfam" id="PF05239"/>
    </source>
</evidence>
<dbReference type="EMBL" id="QEFH01000028">
    <property type="protein sequence ID" value="PVU70454.1"/>
    <property type="molecule type" value="Genomic_DNA"/>
</dbReference>
<comment type="caution">
    <text evidence="5">The sequence shown here is derived from an EMBL/GenBank/DDBJ whole genome shotgun (WGS) entry which is preliminary data.</text>
</comment>